<dbReference type="Pfam" id="PF13581">
    <property type="entry name" value="HATPase_c_2"/>
    <property type="match status" value="1"/>
</dbReference>
<dbReference type="EMBL" id="JBHTCF010000001">
    <property type="protein sequence ID" value="MFC7303197.1"/>
    <property type="molecule type" value="Genomic_DNA"/>
</dbReference>
<comment type="caution">
    <text evidence="3">The sequence shown here is derived from an EMBL/GenBank/DDBJ whole genome shotgun (WGS) entry which is preliminary data.</text>
</comment>
<proteinExistence type="predicted"/>
<keyword evidence="3" id="KW-0547">Nucleotide-binding</keyword>
<feature type="domain" description="Histidine kinase/HSP90-like ATPase" evidence="2">
    <location>
        <begin position="43"/>
        <end position="143"/>
    </location>
</feature>
<gene>
    <name evidence="3" type="ORF">ACFQVC_03065</name>
</gene>
<evidence type="ECO:0000313" key="4">
    <source>
        <dbReference type="Proteomes" id="UP001596523"/>
    </source>
</evidence>
<dbReference type="PANTHER" id="PTHR35526:SF3">
    <property type="entry name" value="ANTI-SIGMA-F FACTOR RSBW"/>
    <property type="match status" value="1"/>
</dbReference>
<dbReference type="PANTHER" id="PTHR35526">
    <property type="entry name" value="ANTI-SIGMA-F FACTOR RSBW-RELATED"/>
    <property type="match status" value="1"/>
</dbReference>
<name>A0ABW2JBV2_9ACTN</name>
<dbReference type="GO" id="GO:0005524">
    <property type="term" value="F:ATP binding"/>
    <property type="evidence" value="ECO:0007669"/>
    <property type="project" value="UniProtKB-KW"/>
</dbReference>
<dbReference type="Proteomes" id="UP001596523">
    <property type="component" value="Unassembled WGS sequence"/>
</dbReference>
<organism evidence="3 4">
    <name type="scientific">Streptomyces monticola</name>
    <dbReference type="NCBI Taxonomy" id="2666263"/>
    <lineage>
        <taxon>Bacteria</taxon>
        <taxon>Bacillati</taxon>
        <taxon>Actinomycetota</taxon>
        <taxon>Actinomycetes</taxon>
        <taxon>Kitasatosporales</taxon>
        <taxon>Streptomycetaceae</taxon>
        <taxon>Streptomyces</taxon>
    </lineage>
</organism>
<dbReference type="InterPro" id="IPR003594">
    <property type="entry name" value="HATPase_dom"/>
</dbReference>
<dbReference type="InterPro" id="IPR036890">
    <property type="entry name" value="HATPase_C_sf"/>
</dbReference>
<keyword evidence="1" id="KW-0808">Transferase</keyword>
<dbReference type="InterPro" id="IPR050267">
    <property type="entry name" value="Anti-sigma-factor_SerPK"/>
</dbReference>
<dbReference type="RefSeq" id="WP_381826099.1">
    <property type="nucleotide sequence ID" value="NZ_JBHTCF010000001.1"/>
</dbReference>
<reference evidence="4" key="1">
    <citation type="journal article" date="2019" name="Int. J. Syst. Evol. Microbiol.">
        <title>The Global Catalogue of Microorganisms (GCM) 10K type strain sequencing project: providing services to taxonomists for standard genome sequencing and annotation.</title>
        <authorList>
            <consortium name="The Broad Institute Genomics Platform"/>
            <consortium name="The Broad Institute Genome Sequencing Center for Infectious Disease"/>
            <person name="Wu L."/>
            <person name="Ma J."/>
        </authorList>
    </citation>
    <scope>NUCLEOTIDE SEQUENCE [LARGE SCALE GENOMIC DNA]</scope>
    <source>
        <strain evidence="4">SYNS20</strain>
    </source>
</reference>
<evidence type="ECO:0000313" key="3">
    <source>
        <dbReference type="EMBL" id="MFC7303197.1"/>
    </source>
</evidence>
<dbReference type="CDD" id="cd16936">
    <property type="entry name" value="HATPase_RsbW-like"/>
    <property type="match status" value="1"/>
</dbReference>
<sequence>MSPHTDTDSPAASAPHYLCFRGAPRPITPHSNDSTTRSATFAFPSAPERIAEVRHAVAAVLTYWNVDEDVRDMAVLTVSELATNAVVHAAGSASITVLVEVASDLHVAVRDGSRKLPARKDPRGADNENSRGLAIVAALCSEWGTTVYGDGTKSVWANFLLPRGDSA</sequence>
<keyword evidence="3" id="KW-0067">ATP-binding</keyword>
<evidence type="ECO:0000259" key="2">
    <source>
        <dbReference type="Pfam" id="PF13581"/>
    </source>
</evidence>
<keyword evidence="4" id="KW-1185">Reference proteome</keyword>
<keyword evidence="1" id="KW-0418">Kinase</keyword>
<keyword evidence="1" id="KW-0723">Serine/threonine-protein kinase</keyword>
<dbReference type="SUPFAM" id="SSF55874">
    <property type="entry name" value="ATPase domain of HSP90 chaperone/DNA topoisomerase II/histidine kinase"/>
    <property type="match status" value="1"/>
</dbReference>
<accession>A0ABW2JBV2</accession>
<protein>
    <submittedName>
        <fullName evidence="3">ATP-binding protein</fullName>
    </submittedName>
</protein>
<dbReference type="Gene3D" id="3.30.565.10">
    <property type="entry name" value="Histidine kinase-like ATPase, C-terminal domain"/>
    <property type="match status" value="1"/>
</dbReference>
<evidence type="ECO:0000256" key="1">
    <source>
        <dbReference type="ARBA" id="ARBA00022527"/>
    </source>
</evidence>